<gene>
    <name evidence="2" type="ORF">BGT96224V316_LOCUS683</name>
</gene>
<protein>
    <submittedName>
        <fullName evidence="2">Bgt-20430</fullName>
    </submittedName>
</protein>
<organism evidence="2 3">
    <name type="scientific">Blumeria graminis f. sp. tritici</name>
    <dbReference type="NCBI Taxonomy" id="62690"/>
    <lineage>
        <taxon>Eukaryota</taxon>
        <taxon>Fungi</taxon>
        <taxon>Dikarya</taxon>
        <taxon>Ascomycota</taxon>
        <taxon>Pezizomycotina</taxon>
        <taxon>Leotiomycetes</taxon>
        <taxon>Erysiphales</taxon>
        <taxon>Erysiphaceae</taxon>
        <taxon>Blumeria</taxon>
    </lineage>
</organism>
<accession>A0A9X9L7W7</accession>
<evidence type="ECO:0000313" key="2">
    <source>
        <dbReference type="EMBL" id="VCU39423.1"/>
    </source>
</evidence>
<dbReference type="EMBL" id="LR026985">
    <property type="protein sequence ID" value="VCU39423.1"/>
    <property type="molecule type" value="Genomic_DNA"/>
</dbReference>
<reference evidence="2 3" key="1">
    <citation type="submission" date="2018-08" db="EMBL/GenBank/DDBJ databases">
        <authorList>
            <person name="Muller C M."/>
        </authorList>
    </citation>
    <scope>NUCLEOTIDE SEQUENCE [LARGE SCALE GENOMIC DNA]</scope>
</reference>
<keyword evidence="1" id="KW-0732">Signal</keyword>
<name>A0A9X9L7W7_BLUGR</name>
<proteinExistence type="predicted"/>
<keyword evidence="3" id="KW-1185">Reference proteome</keyword>
<evidence type="ECO:0000313" key="3">
    <source>
        <dbReference type="Proteomes" id="UP000324639"/>
    </source>
</evidence>
<feature type="chain" id="PRO_5040971100" evidence="1">
    <location>
        <begin position="17"/>
        <end position="143"/>
    </location>
</feature>
<sequence>MLDAALFCRLLSISLGGLCTLPSPITENSLDSFAKDLVEAIWMAYASAARRSLGHGKSNPWWNKSCKCARQIFKSAIKTPLTVEELKEARKTYRKTIKMAKNIFYIGKLVQARISLPYLNGTSPQLYIAQLLFKTLGFLKILQ</sequence>
<feature type="signal peptide" evidence="1">
    <location>
        <begin position="1"/>
        <end position="16"/>
    </location>
</feature>
<evidence type="ECO:0000256" key="1">
    <source>
        <dbReference type="SAM" id="SignalP"/>
    </source>
</evidence>
<dbReference type="Proteomes" id="UP000324639">
    <property type="component" value="Chromosome Bgt_-02"/>
</dbReference>
<dbReference type="AlphaFoldDB" id="A0A9X9L7W7"/>